<gene>
    <name evidence="3" type="ORF">GQ55_5G452500</name>
</gene>
<feature type="compositionally biased region" description="Pro residues" evidence="1">
    <location>
        <begin position="53"/>
        <end position="76"/>
    </location>
</feature>
<reference evidence="3 4" key="1">
    <citation type="submission" date="2018-04" db="EMBL/GenBank/DDBJ databases">
        <title>WGS assembly of Panicum hallii var. hallii HAL2.</title>
        <authorList>
            <person name="Lovell J."/>
            <person name="Jenkins J."/>
            <person name="Lowry D."/>
            <person name="Mamidi S."/>
            <person name="Sreedasyam A."/>
            <person name="Weng X."/>
            <person name="Barry K."/>
            <person name="Bonette J."/>
            <person name="Campitelli B."/>
            <person name="Daum C."/>
            <person name="Gordon S."/>
            <person name="Gould B."/>
            <person name="Lipzen A."/>
            <person name="MacQueen A."/>
            <person name="Palacio-Mejia J."/>
            <person name="Plott C."/>
            <person name="Shakirov E."/>
            <person name="Shu S."/>
            <person name="Yoshinaga Y."/>
            <person name="Zane M."/>
            <person name="Rokhsar D."/>
            <person name="Grimwood J."/>
            <person name="Schmutz J."/>
            <person name="Juenger T."/>
        </authorList>
    </citation>
    <scope>NUCLEOTIDE SEQUENCE [LARGE SCALE GENOMIC DNA]</scope>
    <source>
        <strain evidence="4">cv. HAL2</strain>
    </source>
</reference>
<sequence>MNKFSSSLPVMMAIILVVTAVVSSSVVHGSEARAQADIDGAVLPHPDGGHKGPAPPAPQGKPPHRPQPPCCVRPGA</sequence>
<name>A0A2T7DQ94_9POAL</name>
<feature type="chain" id="PRO_5015426587" evidence="2">
    <location>
        <begin position="25"/>
        <end position="76"/>
    </location>
</feature>
<proteinExistence type="predicted"/>
<evidence type="ECO:0000256" key="2">
    <source>
        <dbReference type="SAM" id="SignalP"/>
    </source>
</evidence>
<dbReference type="Proteomes" id="UP000244336">
    <property type="component" value="Chromosome 5"/>
</dbReference>
<feature type="signal peptide" evidence="2">
    <location>
        <begin position="1"/>
        <end position="24"/>
    </location>
</feature>
<keyword evidence="2" id="KW-0732">Signal</keyword>
<dbReference type="Gramene" id="PUZ57726">
    <property type="protein sequence ID" value="PUZ57726"/>
    <property type="gene ID" value="GQ55_5G452500"/>
</dbReference>
<evidence type="ECO:0000313" key="3">
    <source>
        <dbReference type="EMBL" id="PUZ57726.1"/>
    </source>
</evidence>
<evidence type="ECO:0000256" key="1">
    <source>
        <dbReference type="SAM" id="MobiDB-lite"/>
    </source>
</evidence>
<dbReference type="AlphaFoldDB" id="A0A2T7DQ94"/>
<dbReference type="EMBL" id="CM009753">
    <property type="protein sequence ID" value="PUZ57726.1"/>
    <property type="molecule type" value="Genomic_DNA"/>
</dbReference>
<organism evidence="3 4">
    <name type="scientific">Panicum hallii var. hallii</name>
    <dbReference type="NCBI Taxonomy" id="1504633"/>
    <lineage>
        <taxon>Eukaryota</taxon>
        <taxon>Viridiplantae</taxon>
        <taxon>Streptophyta</taxon>
        <taxon>Embryophyta</taxon>
        <taxon>Tracheophyta</taxon>
        <taxon>Spermatophyta</taxon>
        <taxon>Magnoliopsida</taxon>
        <taxon>Liliopsida</taxon>
        <taxon>Poales</taxon>
        <taxon>Poaceae</taxon>
        <taxon>PACMAD clade</taxon>
        <taxon>Panicoideae</taxon>
        <taxon>Panicodae</taxon>
        <taxon>Paniceae</taxon>
        <taxon>Panicinae</taxon>
        <taxon>Panicum</taxon>
        <taxon>Panicum sect. Panicum</taxon>
    </lineage>
</organism>
<feature type="region of interest" description="Disordered" evidence="1">
    <location>
        <begin position="37"/>
        <end position="76"/>
    </location>
</feature>
<keyword evidence="4" id="KW-1185">Reference proteome</keyword>
<protein>
    <submittedName>
        <fullName evidence="3">Uncharacterized protein</fullName>
    </submittedName>
</protein>
<evidence type="ECO:0000313" key="4">
    <source>
        <dbReference type="Proteomes" id="UP000244336"/>
    </source>
</evidence>
<accession>A0A2T7DQ94</accession>